<proteinExistence type="inferred from homology"/>
<gene>
    <name evidence="2" type="ORF">QFZ36_003447</name>
</gene>
<dbReference type="Proteomes" id="UP001236806">
    <property type="component" value="Unassembled WGS sequence"/>
</dbReference>
<dbReference type="InterPro" id="IPR036689">
    <property type="entry name" value="ESAT-6-like_sf"/>
</dbReference>
<comment type="similarity">
    <text evidence="1">Belongs to the WXG100 family.</text>
</comment>
<protein>
    <recommendedName>
        <fullName evidence="1">ESAT-6-like protein</fullName>
    </recommendedName>
</protein>
<evidence type="ECO:0000256" key="1">
    <source>
        <dbReference type="RuleBase" id="RU362001"/>
    </source>
</evidence>
<evidence type="ECO:0000313" key="2">
    <source>
        <dbReference type="EMBL" id="MDQ0675886.1"/>
    </source>
</evidence>
<keyword evidence="3" id="KW-1185">Reference proteome</keyword>
<dbReference type="NCBIfam" id="TIGR03930">
    <property type="entry name" value="WXG100_ESAT6"/>
    <property type="match status" value="1"/>
</dbReference>
<dbReference type="SUPFAM" id="SSF140453">
    <property type="entry name" value="EsxAB dimer-like"/>
    <property type="match status" value="1"/>
</dbReference>
<evidence type="ECO:0000313" key="3">
    <source>
        <dbReference type="Proteomes" id="UP001236806"/>
    </source>
</evidence>
<dbReference type="Pfam" id="PF06013">
    <property type="entry name" value="WXG100"/>
    <property type="match status" value="1"/>
</dbReference>
<reference evidence="2 3" key="1">
    <citation type="submission" date="2023-07" db="EMBL/GenBank/DDBJ databases">
        <title>Comparative genomics of wheat-associated soil bacteria to identify genetic determinants of phenazine resistance.</title>
        <authorList>
            <person name="Mouncey N."/>
        </authorList>
    </citation>
    <scope>NUCLEOTIDE SEQUENCE [LARGE SCALE GENOMIC DNA]</scope>
    <source>
        <strain evidence="2 3">W1I3</strain>
    </source>
</reference>
<comment type="caution">
    <text evidence="2">The sequence shown here is derived from an EMBL/GenBank/DDBJ whole genome shotgun (WGS) entry which is preliminary data.</text>
</comment>
<dbReference type="InterPro" id="IPR010310">
    <property type="entry name" value="T7SS_ESAT-6-like"/>
</dbReference>
<organism evidence="2 3">
    <name type="scientific">Pseudarthrobacter siccitolerans</name>
    <dbReference type="NCBI Taxonomy" id="861266"/>
    <lineage>
        <taxon>Bacteria</taxon>
        <taxon>Bacillati</taxon>
        <taxon>Actinomycetota</taxon>
        <taxon>Actinomycetes</taxon>
        <taxon>Micrococcales</taxon>
        <taxon>Micrococcaceae</taxon>
        <taxon>Pseudarthrobacter</taxon>
    </lineage>
</organism>
<dbReference type="Gene3D" id="1.10.287.1060">
    <property type="entry name" value="ESAT-6-like"/>
    <property type="match status" value="1"/>
</dbReference>
<name>A0ABU0PPM7_9MICC</name>
<accession>A0ABU0PPM7</accession>
<dbReference type="EMBL" id="JAUSXB010000001">
    <property type="protein sequence ID" value="MDQ0675886.1"/>
    <property type="molecule type" value="Genomic_DNA"/>
</dbReference>
<sequence length="108" mass="11376">MGANAARTAKGIAMSIISVDTELLQLKSANVQATVDRISADVQAMKRGLDELQGSWRGSAATNFQALVTEWTLTQGRVEASLASINMALASAAATYAQAEQGNTQRFS</sequence>